<proteinExistence type="predicted"/>
<accession>A0AAW9QX09</accession>
<gene>
    <name evidence="1" type="ORF">V0288_21785</name>
</gene>
<evidence type="ECO:0000313" key="1">
    <source>
        <dbReference type="EMBL" id="MEG3439774.1"/>
    </source>
</evidence>
<evidence type="ECO:0000313" key="2">
    <source>
        <dbReference type="Proteomes" id="UP001328733"/>
    </source>
</evidence>
<organism evidence="1 2">
    <name type="scientific">Pannus brasiliensis CCIBt3594</name>
    <dbReference type="NCBI Taxonomy" id="1427578"/>
    <lineage>
        <taxon>Bacteria</taxon>
        <taxon>Bacillati</taxon>
        <taxon>Cyanobacteriota</taxon>
        <taxon>Cyanophyceae</taxon>
        <taxon>Oscillatoriophycideae</taxon>
        <taxon>Chroococcales</taxon>
        <taxon>Microcystaceae</taxon>
        <taxon>Pannus</taxon>
    </lineage>
</organism>
<dbReference type="RefSeq" id="WP_332867253.1">
    <property type="nucleotide sequence ID" value="NZ_JBAFSM010000060.1"/>
</dbReference>
<comment type="caution">
    <text evidence="1">The sequence shown here is derived from an EMBL/GenBank/DDBJ whole genome shotgun (WGS) entry which is preliminary data.</text>
</comment>
<dbReference type="Proteomes" id="UP001328733">
    <property type="component" value="Unassembled WGS sequence"/>
</dbReference>
<dbReference type="AlphaFoldDB" id="A0AAW9QX09"/>
<reference evidence="1 2" key="1">
    <citation type="submission" date="2024-01" db="EMBL/GenBank/DDBJ databases">
        <title>Genomic insights into the taxonomy and metabolism of the cyanobacterium Pannus brasiliensis CCIBt3594.</title>
        <authorList>
            <person name="Machado M."/>
            <person name="Botero N.B."/>
            <person name="Andreote A.P.D."/>
            <person name="Feitosa A.M.T."/>
            <person name="Popin R."/>
            <person name="Sivonen K."/>
            <person name="Fiore M.F."/>
        </authorList>
    </citation>
    <scope>NUCLEOTIDE SEQUENCE [LARGE SCALE GENOMIC DNA]</scope>
    <source>
        <strain evidence="1 2">CCIBt3594</strain>
    </source>
</reference>
<sequence length="229" mass="26606">MNNGTTQWNLTQIMEMDDNSESFYKATFEILEIISHIEDEIENFPPNKQPAFSKILSTIKEDFIKLIQYKNQQFSSFSRPILLTDYHAINTLTLLAVDYEEYKICLTKEDLTNFRDEILNWIKNIEESSIEENFKKILLIKLNEILNVVNKFYIYGVKGLKKELLATLPELAMSQGDDKYNILKNSIIKFLWNKLSDTFSKVNPVLSGVVNTYKVTEFVSKLLPPGDPQ</sequence>
<protein>
    <submittedName>
        <fullName evidence="1">Uncharacterized protein</fullName>
    </submittedName>
</protein>
<keyword evidence="2" id="KW-1185">Reference proteome</keyword>
<dbReference type="EMBL" id="JBAFSM010000060">
    <property type="protein sequence ID" value="MEG3439774.1"/>
    <property type="molecule type" value="Genomic_DNA"/>
</dbReference>
<name>A0AAW9QX09_9CHRO</name>